<dbReference type="EMBL" id="LUFC02000455">
    <property type="protein sequence ID" value="KAF4497170.1"/>
    <property type="molecule type" value="Genomic_DNA"/>
</dbReference>
<dbReference type="GO" id="GO:0016301">
    <property type="term" value="F:kinase activity"/>
    <property type="evidence" value="ECO:0007669"/>
    <property type="project" value="UniProtKB-KW"/>
</dbReference>
<organism evidence="2 3">
    <name type="scientific">Fusarium agapanthi</name>
    <dbReference type="NCBI Taxonomy" id="1803897"/>
    <lineage>
        <taxon>Eukaryota</taxon>
        <taxon>Fungi</taxon>
        <taxon>Dikarya</taxon>
        <taxon>Ascomycota</taxon>
        <taxon>Pezizomycotina</taxon>
        <taxon>Sordariomycetes</taxon>
        <taxon>Hypocreomycetidae</taxon>
        <taxon>Hypocreales</taxon>
        <taxon>Nectriaceae</taxon>
        <taxon>Fusarium</taxon>
        <taxon>Fusarium fujikuroi species complex</taxon>
    </lineage>
</organism>
<accession>A0A9P5BAL6</accession>
<evidence type="ECO:0000313" key="3">
    <source>
        <dbReference type="Proteomes" id="UP000737391"/>
    </source>
</evidence>
<dbReference type="Proteomes" id="UP000737391">
    <property type="component" value="Unassembled WGS sequence"/>
</dbReference>
<keyword evidence="3" id="KW-1185">Reference proteome</keyword>
<feature type="region of interest" description="Disordered" evidence="1">
    <location>
        <begin position="60"/>
        <end position="133"/>
    </location>
</feature>
<evidence type="ECO:0000256" key="1">
    <source>
        <dbReference type="SAM" id="MobiDB-lite"/>
    </source>
</evidence>
<reference evidence="2" key="1">
    <citation type="submission" date="2020-01" db="EMBL/GenBank/DDBJ databases">
        <title>Identification and distribution of gene clusters putatively required for synthesis of sphingolipid metabolism inhibitors in phylogenetically diverse species of the filamentous fungus Fusarium.</title>
        <authorList>
            <person name="Kim H.-S."/>
            <person name="Busman M."/>
            <person name="Brown D.W."/>
            <person name="Divon H."/>
            <person name="Uhlig S."/>
            <person name="Proctor R.H."/>
        </authorList>
    </citation>
    <scope>NUCLEOTIDE SEQUENCE</scope>
    <source>
        <strain evidence="2">NRRL 31653</strain>
    </source>
</reference>
<dbReference type="Pfam" id="PF20174">
    <property type="entry name" value="DUF6540"/>
    <property type="match status" value="1"/>
</dbReference>
<feature type="compositionally biased region" description="Polar residues" evidence="1">
    <location>
        <begin position="95"/>
        <end position="110"/>
    </location>
</feature>
<proteinExistence type="predicted"/>
<dbReference type="AlphaFoldDB" id="A0A9P5BAL6"/>
<dbReference type="OrthoDB" id="4135672at2759"/>
<evidence type="ECO:0000313" key="2">
    <source>
        <dbReference type="EMBL" id="KAF4497170.1"/>
    </source>
</evidence>
<gene>
    <name evidence="2" type="ORF">FAGAP_6693</name>
</gene>
<keyword evidence="2" id="KW-0418">Kinase</keyword>
<comment type="caution">
    <text evidence="2">The sequence shown here is derived from an EMBL/GenBank/DDBJ whole genome shotgun (WGS) entry which is preliminary data.</text>
</comment>
<feature type="compositionally biased region" description="Basic and acidic residues" evidence="1">
    <location>
        <begin position="112"/>
        <end position="124"/>
    </location>
</feature>
<feature type="compositionally biased region" description="Low complexity" evidence="1">
    <location>
        <begin position="79"/>
        <end position="94"/>
    </location>
</feature>
<keyword evidence="2" id="KW-0808">Transferase</keyword>
<protein>
    <submittedName>
        <fullName evidence="2">Kinase domain containing protein</fullName>
    </submittedName>
</protein>
<sequence length="133" mass="14589">MTLPIYLVEYLGLPRNHHALFIRLDENTEEGELYHVAGDVQNAKTIAMLKSHGVLVSEDSVGNAAQPGSSRSVGRTYGQSSTQSSQARSSSSSQPVDGQTSSDGYWTFSSKYGDHYHVGKEGRKLWASQQRAR</sequence>
<name>A0A9P5BAL6_9HYPO</name>
<dbReference type="InterPro" id="IPR046670">
    <property type="entry name" value="DUF6540"/>
</dbReference>